<dbReference type="InParanoid" id="H2Y3Q4"/>
<evidence type="ECO:0000256" key="1">
    <source>
        <dbReference type="SAM" id="Phobius"/>
    </source>
</evidence>
<protein>
    <submittedName>
        <fullName evidence="2">Uncharacterized protein</fullName>
    </submittedName>
</protein>
<dbReference type="Proteomes" id="UP000008144">
    <property type="component" value="Unassembled WGS sequence"/>
</dbReference>
<keyword evidence="3" id="KW-1185">Reference proteome</keyword>
<reference evidence="2" key="3">
    <citation type="submission" date="2025-09" db="UniProtKB">
        <authorList>
            <consortium name="Ensembl"/>
        </authorList>
    </citation>
    <scope>IDENTIFICATION</scope>
</reference>
<keyword evidence="1" id="KW-0812">Transmembrane</keyword>
<evidence type="ECO:0000313" key="2">
    <source>
        <dbReference type="Ensembl" id="ENSCINP00000036539.1"/>
    </source>
</evidence>
<organism evidence="2 3">
    <name type="scientific">Ciona intestinalis</name>
    <name type="common">Transparent sea squirt</name>
    <name type="synonym">Ascidia intestinalis</name>
    <dbReference type="NCBI Taxonomy" id="7719"/>
    <lineage>
        <taxon>Eukaryota</taxon>
        <taxon>Metazoa</taxon>
        <taxon>Chordata</taxon>
        <taxon>Tunicata</taxon>
        <taxon>Ascidiacea</taxon>
        <taxon>Phlebobranchia</taxon>
        <taxon>Cionidae</taxon>
        <taxon>Ciona</taxon>
    </lineage>
</organism>
<keyword evidence="1" id="KW-0472">Membrane</keyword>
<dbReference type="HOGENOM" id="CLU_3368250_0_0_1"/>
<proteinExistence type="predicted"/>
<accession>H2Y3Q4</accession>
<name>H2Y3Q4_CIOIN</name>
<evidence type="ECO:0000313" key="3">
    <source>
        <dbReference type="Proteomes" id="UP000008144"/>
    </source>
</evidence>
<sequence length="35" mass="4012">MHAVIYAIIKVACCCYILIFANILYLFHCVVYISS</sequence>
<reference evidence="2" key="2">
    <citation type="submission" date="2025-08" db="UniProtKB">
        <authorList>
            <consortium name="Ensembl"/>
        </authorList>
    </citation>
    <scope>IDENTIFICATION</scope>
</reference>
<dbReference type="Ensembl" id="ENSCINT00000034047.1">
    <property type="protein sequence ID" value="ENSCINP00000036539.1"/>
    <property type="gene ID" value="ENSCING00000020476.1"/>
</dbReference>
<dbReference type="AlphaFoldDB" id="H2Y3Q4"/>
<reference evidence="3" key="1">
    <citation type="journal article" date="2002" name="Science">
        <title>The draft genome of Ciona intestinalis: insights into chordate and vertebrate origins.</title>
        <authorList>
            <person name="Dehal P."/>
            <person name="Satou Y."/>
            <person name="Campbell R.K."/>
            <person name="Chapman J."/>
            <person name="Degnan B."/>
            <person name="De Tomaso A."/>
            <person name="Davidson B."/>
            <person name="Di Gregorio A."/>
            <person name="Gelpke M."/>
            <person name="Goodstein D.M."/>
            <person name="Harafuji N."/>
            <person name="Hastings K.E."/>
            <person name="Ho I."/>
            <person name="Hotta K."/>
            <person name="Huang W."/>
            <person name="Kawashima T."/>
            <person name="Lemaire P."/>
            <person name="Martinez D."/>
            <person name="Meinertzhagen I.A."/>
            <person name="Necula S."/>
            <person name="Nonaka M."/>
            <person name="Putnam N."/>
            <person name="Rash S."/>
            <person name="Saiga H."/>
            <person name="Satake M."/>
            <person name="Terry A."/>
            <person name="Yamada L."/>
            <person name="Wang H.G."/>
            <person name="Awazu S."/>
            <person name="Azumi K."/>
            <person name="Boore J."/>
            <person name="Branno M."/>
            <person name="Chin-Bow S."/>
            <person name="DeSantis R."/>
            <person name="Doyle S."/>
            <person name="Francino P."/>
            <person name="Keys D.N."/>
            <person name="Haga S."/>
            <person name="Hayashi H."/>
            <person name="Hino K."/>
            <person name="Imai K.S."/>
            <person name="Inaba K."/>
            <person name="Kano S."/>
            <person name="Kobayashi K."/>
            <person name="Kobayashi M."/>
            <person name="Lee B.I."/>
            <person name="Makabe K.W."/>
            <person name="Manohar C."/>
            <person name="Matassi G."/>
            <person name="Medina M."/>
            <person name="Mochizuki Y."/>
            <person name="Mount S."/>
            <person name="Morishita T."/>
            <person name="Miura S."/>
            <person name="Nakayama A."/>
            <person name="Nishizaka S."/>
            <person name="Nomoto H."/>
            <person name="Ohta F."/>
            <person name="Oishi K."/>
            <person name="Rigoutsos I."/>
            <person name="Sano M."/>
            <person name="Sasaki A."/>
            <person name="Sasakura Y."/>
            <person name="Shoguchi E."/>
            <person name="Shin-i T."/>
            <person name="Spagnuolo A."/>
            <person name="Stainier D."/>
            <person name="Suzuki M.M."/>
            <person name="Tassy O."/>
            <person name="Takatori N."/>
            <person name="Tokuoka M."/>
            <person name="Yagi K."/>
            <person name="Yoshizaki F."/>
            <person name="Wada S."/>
            <person name="Zhang C."/>
            <person name="Hyatt P.D."/>
            <person name="Larimer F."/>
            <person name="Detter C."/>
            <person name="Doggett N."/>
            <person name="Glavina T."/>
            <person name="Hawkins T."/>
            <person name="Richardson P."/>
            <person name="Lucas S."/>
            <person name="Kohara Y."/>
            <person name="Levine M."/>
            <person name="Satoh N."/>
            <person name="Rokhsar D.S."/>
        </authorList>
    </citation>
    <scope>NUCLEOTIDE SEQUENCE [LARGE SCALE GENOMIC DNA]</scope>
</reference>
<keyword evidence="1" id="KW-1133">Transmembrane helix</keyword>
<feature type="transmembrane region" description="Helical" evidence="1">
    <location>
        <begin position="7"/>
        <end position="33"/>
    </location>
</feature>